<reference evidence="1 2" key="1">
    <citation type="journal article" date="2012" name="BMC Genomics">
        <title>Complete genome sequence of Saccharothrix espanaensis DSM 44229T and comparison to the other completely sequenced Pseudonocardiaceae.</title>
        <authorList>
            <person name="Strobel T."/>
            <person name="Al-Dilaimi A."/>
            <person name="Blom J."/>
            <person name="Gessner A."/>
            <person name="Kalinowski J."/>
            <person name="Luzhetska M."/>
            <person name="Puhler A."/>
            <person name="Szczepanowski R."/>
            <person name="Bechthold A."/>
            <person name="Ruckert C."/>
        </authorList>
    </citation>
    <scope>NUCLEOTIDE SEQUENCE [LARGE SCALE GENOMIC DNA]</scope>
    <source>
        <strain evidence="2">ATCC 51144 / DSM 44229 / JCM 9112 / NBRC 15066 / NRRL 15764</strain>
    </source>
</reference>
<proteinExistence type="predicted"/>
<dbReference type="eggNOG" id="COG0699">
    <property type="taxonomic scope" value="Bacteria"/>
</dbReference>
<dbReference type="OrthoDB" id="530015at2"/>
<dbReference type="SUPFAM" id="SSF52540">
    <property type="entry name" value="P-loop containing nucleoside triphosphate hydrolases"/>
    <property type="match status" value="1"/>
</dbReference>
<keyword evidence="2" id="KW-1185">Reference proteome</keyword>
<dbReference type="RefSeq" id="WP_015101190.1">
    <property type="nucleotide sequence ID" value="NC_019673.1"/>
</dbReference>
<name>K0K3H0_SACES</name>
<accession>K0K3H0</accession>
<dbReference type="EMBL" id="HE804045">
    <property type="protein sequence ID" value="CCH31078.1"/>
    <property type="molecule type" value="Genomic_DNA"/>
</dbReference>
<organism evidence="1 2">
    <name type="scientific">Saccharothrix espanaensis (strain ATCC 51144 / DSM 44229 / JCM 9112 / NBRC 15066 / NRRL 15764)</name>
    <dbReference type="NCBI Taxonomy" id="1179773"/>
    <lineage>
        <taxon>Bacteria</taxon>
        <taxon>Bacillati</taxon>
        <taxon>Actinomycetota</taxon>
        <taxon>Actinomycetes</taxon>
        <taxon>Pseudonocardiales</taxon>
        <taxon>Pseudonocardiaceae</taxon>
        <taxon>Saccharothrix</taxon>
    </lineage>
</organism>
<dbReference type="PATRIC" id="fig|1179773.3.peg.3787"/>
<dbReference type="Proteomes" id="UP000006281">
    <property type="component" value="Chromosome"/>
</dbReference>
<evidence type="ECO:0008006" key="3">
    <source>
        <dbReference type="Google" id="ProtNLM"/>
    </source>
</evidence>
<gene>
    <name evidence="1" type="ordered locus">BN6_37870</name>
</gene>
<dbReference type="Gene3D" id="3.40.50.300">
    <property type="entry name" value="P-loop containing nucleotide triphosphate hydrolases"/>
    <property type="match status" value="1"/>
</dbReference>
<evidence type="ECO:0000313" key="2">
    <source>
        <dbReference type="Proteomes" id="UP000006281"/>
    </source>
</evidence>
<dbReference type="STRING" id="1179773.BN6_37870"/>
<dbReference type="HOGENOM" id="CLU_017620_0_0_11"/>
<sequence>MGELATGIEEVLRRRRERLPEVRAEAARWRVIAESVGSLHDIGDDDARSRFAGLATRVGEALDALSAVESRLARENLCVGVSGRARVGKSTLLQSISGLSDEQIPTGPDVPVTAVRSRIVHSTARRAVLTTHTADSFLAEVIAPYHAELGIAGAPRTLAEFRERHYPVPSEDDVERHSAVGLYERLRRMQATLDSYAGLLDGQDLVVDVDRLRPYVAYPTNDEEKAGVVDRRYLAVREAVIECTFPQEEVHRLTLVDLPGLGELAAGAEESHVAGLRHGIDVVLLVTAASRDSSYFGKADQRTLKLLDVARGDVRSPKDFVRIVLNTGVERERVAVLRDRILADVNAGVDGQYFTLVEADLKDREDVERSILLPLLSDLVTTLGAMDDEVVAAAMRRAAGTAELVDLELPALVEATGDLATVEHEAVELVGSEARALRQRVSFALRRLVSRLQLQARDTGDNDAYLDSVTAVFTEIREWIGDGFGLGAEKWRERALLEIGAARNTSPFVAEEMSRLRVEISKRFSRIDAYFATLLHQTWDSVAEAFTGVLGPLLGAARGEDALRLLAKVFEDASCRTLRDAVADLLETRLDYRTQLHPRVRAALDGFNLEGIDPLTGEPMAQLVVTSDEAGLDRLESRLAELTEQAAYETMLALQRDAVVPSLVVHAAVEQFEDELIRSGRSEPEFARLARTYRHRLWSDELDRLETERRRAARVALLAEQIAGALADRRTA</sequence>
<evidence type="ECO:0000313" key="1">
    <source>
        <dbReference type="EMBL" id="CCH31078.1"/>
    </source>
</evidence>
<protein>
    <recommendedName>
        <fullName evidence="3">Dynamin family protein</fullName>
    </recommendedName>
</protein>
<dbReference type="BioCyc" id="SESP1179773:BN6_RS18335-MONOMER"/>
<dbReference type="InterPro" id="IPR027417">
    <property type="entry name" value="P-loop_NTPase"/>
</dbReference>
<dbReference type="KEGG" id="sesp:BN6_37870"/>
<dbReference type="AlphaFoldDB" id="K0K3H0"/>